<gene>
    <name evidence="11" type="ORF">BV898_15212</name>
</gene>
<evidence type="ECO:0000256" key="6">
    <source>
        <dbReference type="ARBA" id="ARBA00023136"/>
    </source>
</evidence>
<evidence type="ECO:0000256" key="7">
    <source>
        <dbReference type="ARBA" id="ARBA00023170"/>
    </source>
</evidence>
<sequence>MTSNFSIATVNRSVSCPQRNFTAIRPLNLTVLSEEVWCEFGSQLVAWMVCNIVIWLVGVLLNFTLLCTLVRELIGQTRHSGSRILILHQISLDFLQVCAAPAMGVFTAYYMPGTSLRPMNPTECAFARVPFLWLECVSHWNTFATAVNRFVAVCFPMRYKRISSPKFVALFMVIPWLIGGLLSVPYLDHFSGNFIAAPKWFRCSFTDPTRFSVSAFLYFGFIMPMLMVTVLYTVTCLKMTLGQPQTRYGDVRVPENPNQSVARRLRKRFKIAKLLFVSAVCYDVLYLMNPVLTWLAPKLLDASPLNRMWLRQAYNLGFFVTPIVFFSMNPMYRTELAGMLKKISDEFSLRLFSIRPKSVIALGTASKSNSVRPSKDSAGGAAVGCQVPRIIADASFPTLN</sequence>
<dbReference type="OrthoDB" id="6159456at2759"/>
<dbReference type="InterPro" id="IPR017452">
    <property type="entry name" value="GPCR_Rhodpsn_7TM"/>
</dbReference>
<dbReference type="AlphaFoldDB" id="A0A9X6RK08"/>
<feature type="transmembrane region" description="Helical" evidence="9">
    <location>
        <begin position="44"/>
        <end position="69"/>
    </location>
</feature>
<evidence type="ECO:0000313" key="11">
    <source>
        <dbReference type="EMBL" id="OWA50703.1"/>
    </source>
</evidence>
<comment type="subcellular location">
    <subcellularLocation>
        <location evidence="1">Cell membrane</location>
        <topology evidence="1">Multi-pass membrane protein</topology>
    </subcellularLocation>
</comment>
<dbReference type="EMBL" id="MTYJ01000200">
    <property type="protein sequence ID" value="OWA50703.1"/>
    <property type="molecule type" value="Genomic_DNA"/>
</dbReference>
<dbReference type="Proteomes" id="UP000192578">
    <property type="component" value="Unassembled WGS sequence"/>
</dbReference>
<feature type="transmembrane region" description="Helical" evidence="9">
    <location>
        <begin position="312"/>
        <end position="332"/>
    </location>
</feature>
<keyword evidence="7" id="KW-0675">Receptor</keyword>
<dbReference type="GO" id="GO:0004930">
    <property type="term" value="F:G protein-coupled receptor activity"/>
    <property type="evidence" value="ECO:0007669"/>
    <property type="project" value="UniProtKB-KW"/>
</dbReference>
<feature type="transmembrane region" description="Helical" evidence="9">
    <location>
        <begin position="215"/>
        <end position="237"/>
    </location>
</feature>
<evidence type="ECO:0000256" key="2">
    <source>
        <dbReference type="ARBA" id="ARBA00022475"/>
    </source>
</evidence>
<dbReference type="GO" id="GO:0005886">
    <property type="term" value="C:plasma membrane"/>
    <property type="evidence" value="ECO:0007669"/>
    <property type="project" value="UniProtKB-SubCell"/>
</dbReference>
<keyword evidence="12" id="KW-1185">Reference proteome</keyword>
<dbReference type="Pfam" id="PF00001">
    <property type="entry name" value="7tm_1"/>
    <property type="match status" value="1"/>
</dbReference>
<dbReference type="CDD" id="cd00637">
    <property type="entry name" value="7tm_classA_rhodopsin-like"/>
    <property type="match status" value="1"/>
</dbReference>
<dbReference type="PANTHER" id="PTHR24249">
    <property type="entry name" value="HISTAMINE RECEPTOR-RELATED G-PROTEIN COUPLED RECEPTOR"/>
    <property type="match status" value="1"/>
</dbReference>
<feature type="transmembrane region" description="Helical" evidence="9">
    <location>
        <begin position="271"/>
        <end position="292"/>
    </location>
</feature>
<evidence type="ECO:0000256" key="8">
    <source>
        <dbReference type="ARBA" id="ARBA00023224"/>
    </source>
</evidence>
<feature type="transmembrane region" description="Helical" evidence="9">
    <location>
        <begin position="167"/>
        <end position="187"/>
    </location>
</feature>
<evidence type="ECO:0000313" key="12">
    <source>
        <dbReference type="Proteomes" id="UP000192578"/>
    </source>
</evidence>
<keyword evidence="8" id="KW-0807">Transducer</keyword>
<name>A0A9X6RK08_HYPEX</name>
<dbReference type="Gene3D" id="1.20.1070.10">
    <property type="entry name" value="Rhodopsin 7-helix transmembrane proteins"/>
    <property type="match status" value="1"/>
</dbReference>
<evidence type="ECO:0000256" key="1">
    <source>
        <dbReference type="ARBA" id="ARBA00004651"/>
    </source>
</evidence>
<keyword evidence="5" id="KW-0297">G-protein coupled receptor</keyword>
<feature type="domain" description="G-protein coupled receptors family 1 profile" evidence="10">
    <location>
        <begin position="61"/>
        <end position="325"/>
    </location>
</feature>
<dbReference type="InterPro" id="IPR050569">
    <property type="entry name" value="TAAR"/>
</dbReference>
<keyword evidence="4 9" id="KW-1133">Transmembrane helix</keyword>
<proteinExistence type="predicted"/>
<evidence type="ECO:0000259" key="10">
    <source>
        <dbReference type="PROSITE" id="PS50262"/>
    </source>
</evidence>
<evidence type="ECO:0000256" key="3">
    <source>
        <dbReference type="ARBA" id="ARBA00022692"/>
    </source>
</evidence>
<comment type="caution">
    <text evidence="11">The sequence shown here is derived from an EMBL/GenBank/DDBJ whole genome shotgun (WGS) entry which is preliminary data.</text>
</comment>
<dbReference type="PROSITE" id="PS50262">
    <property type="entry name" value="G_PROTEIN_RECEP_F1_2"/>
    <property type="match status" value="1"/>
</dbReference>
<dbReference type="SUPFAM" id="SSF81321">
    <property type="entry name" value="Family A G protein-coupled receptor-like"/>
    <property type="match status" value="1"/>
</dbReference>
<dbReference type="InterPro" id="IPR000276">
    <property type="entry name" value="GPCR_Rhodpsn"/>
</dbReference>
<protein>
    <recommendedName>
        <fullName evidence="10">G-protein coupled receptors family 1 profile domain-containing protein</fullName>
    </recommendedName>
</protein>
<keyword evidence="2" id="KW-1003">Cell membrane</keyword>
<keyword evidence="6 9" id="KW-0472">Membrane</keyword>
<reference evidence="12" key="1">
    <citation type="submission" date="2017-01" db="EMBL/GenBank/DDBJ databases">
        <title>Comparative genomics of anhydrobiosis in the tardigrade Hypsibius dujardini.</title>
        <authorList>
            <person name="Yoshida Y."/>
            <person name="Koutsovoulos G."/>
            <person name="Laetsch D."/>
            <person name="Stevens L."/>
            <person name="Kumar S."/>
            <person name="Horikawa D."/>
            <person name="Ishino K."/>
            <person name="Komine S."/>
            <person name="Tomita M."/>
            <person name="Blaxter M."/>
            <person name="Arakawa K."/>
        </authorList>
    </citation>
    <scope>NUCLEOTIDE SEQUENCE [LARGE SCALE GENOMIC DNA]</scope>
    <source>
        <strain evidence="12">Z151</strain>
    </source>
</reference>
<keyword evidence="3 9" id="KW-0812">Transmembrane</keyword>
<evidence type="ECO:0000256" key="9">
    <source>
        <dbReference type="SAM" id="Phobius"/>
    </source>
</evidence>
<evidence type="ECO:0000256" key="4">
    <source>
        <dbReference type="ARBA" id="ARBA00022989"/>
    </source>
</evidence>
<accession>A0A9X6RK08</accession>
<evidence type="ECO:0000256" key="5">
    <source>
        <dbReference type="ARBA" id="ARBA00023040"/>
    </source>
</evidence>
<organism evidence="11 12">
    <name type="scientific">Hypsibius exemplaris</name>
    <name type="common">Freshwater tardigrade</name>
    <dbReference type="NCBI Taxonomy" id="2072580"/>
    <lineage>
        <taxon>Eukaryota</taxon>
        <taxon>Metazoa</taxon>
        <taxon>Ecdysozoa</taxon>
        <taxon>Tardigrada</taxon>
        <taxon>Eutardigrada</taxon>
        <taxon>Parachela</taxon>
        <taxon>Hypsibioidea</taxon>
        <taxon>Hypsibiidae</taxon>
        <taxon>Hypsibius</taxon>
    </lineage>
</organism>